<feature type="compositionally biased region" description="Basic and acidic residues" evidence="1">
    <location>
        <begin position="92"/>
        <end position="105"/>
    </location>
</feature>
<dbReference type="EMBL" id="JROU02001678">
    <property type="protein sequence ID" value="OEH75630.1"/>
    <property type="molecule type" value="Genomic_DNA"/>
</dbReference>
<feature type="compositionally biased region" description="Polar residues" evidence="1">
    <location>
        <begin position="51"/>
        <end position="65"/>
    </location>
</feature>
<organism evidence="2 3">
    <name type="scientific">Cyclospora cayetanensis</name>
    <dbReference type="NCBI Taxonomy" id="88456"/>
    <lineage>
        <taxon>Eukaryota</taxon>
        <taxon>Sar</taxon>
        <taxon>Alveolata</taxon>
        <taxon>Apicomplexa</taxon>
        <taxon>Conoidasida</taxon>
        <taxon>Coccidia</taxon>
        <taxon>Eucoccidiorida</taxon>
        <taxon>Eimeriorina</taxon>
        <taxon>Eimeriidae</taxon>
        <taxon>Cyclospora</taxon>
    </lineage>
</organism>
<protein>
    <submittedName>
        <fullName evidence="2">Uncharacterized protein</fullName>
    </submittedName>
</protein>
<dbReference type="InParanoid" id="A0A1D3CWQ1"/>
<reference evidence="2 3" key="1">
    <citation type="journal article" date="2016" name="BMC Genomics">
        <title>Comparative genomics reveals Cyclospora cayetanensis possesses coccidia-like metabolism and invasion components but unique surface antigens.</title>
        <authorList>
            <person name="Liu S."/>
            <person name="Wang L."/>
            <person name="Zheng H."/>
            <person name="Xu Z."/>
            <person name="Roellig D.M."/>
            <person name="Li N."/>
            <person name="Frace M.A."/>
            <person name="Tang K."/>
            <person name="Arrowood M.J."/>
            <person name="Moss D.M."/>
            <person name="Zhang L."/>
            <person name="Feng Y."/>
            <person name="Xiao L."/>
        </authorList>
    </citation>
    <scope>NUCLEOTIDE SEQUENCE [LARGE SCALE GENOMIC DNA]</scope>
    <source>
        <strain evidence="2 3">CHN_HEN01</strain>
    </source>
</reference>
<dbReference type="VEuPathDB" id="ToxoDB:cyc_02112"/>
<dbReference type="AlphaFoldDB" id="A0A1D3CWQ1"/>
<name>A0A1D3CWQ1_9EIME</name>
<dbReference type="Proteomes" id="UP000095192">
    <property type="component" value="Unassembled WGS sequence"/>
</dbReference>
<accession>A0A1D3CWQ1</accession>
<comment type="caution">
    <text evidence="2">The sequence shown here is derived from an EMBL/GenBank/DDBJ whole genome shotgun (WGS) entry which is preliminary data.</text>
</comment>
<proteinExistence type="predicted"/>
<sequence>MPSSGFVTAPVRHPAVPLEPPKCLADFAKPIKELGQKSQAKAPGGLEDVEQTLQQTASTRRQSSACRGGSTGEAEAASLAAEGRMEGLQGVEDYKECPSARDRKTVSASSISLSSEDERQGRGSSLEDAQGNGFYPPRTHSIVLADLDHQTTSKEASAGAASSTPGLQTAQKYSRTPLGRAAPGGSPP</sequence>
<evidence type="ECO:0000313" key="3">
    <source>
        <dbReference type="Proteomes" id="UP000095192"/>
    </source>
</evidence>
<evidence type="ECO:0000256" key="1">
    <source>
        <dbReference type="SAM" id="MobiDB-lite"/>
    </source>
</evidence>
<feature type="region of interest" description="Disordered" evidence="1">
    <location>
        <begin position="36"/>
        <end position="188"/>
    </location>
</feature>
<feature type="compositionally biased region" description="Polar residues" evidence="1">
    <location>
        <begin position="160"/>
        <end position="174"/>
    </location>
</feature>
<feature type="region of interest" description="Disordered" evidence="1">
    <location>
        <begin position="1"/>
        <end position="21"/>
    </location>
</feature>
<evidence type="ECO:0000313" key="2">
    <source>
        <dbReference type="EMBL" id="OEH75630.1"/>
    </source>
</evidence>
<keyword evidence="3" id="KW-1185">Reference proteome</keyword>
<gene>
    <name evidence="2" type="ORF">cyc_02112</name>
</gene>
<feature type="compositionally biased region" description="Low complexity" evidence="1">
    <location>
        <begin position="72"/>
        <end position="82"/>
    </location>
</feature>